<dbReference type="EMBL" id="APRW01000009">
    <property type="protein sequence ID" value="ENX22453.1"/>
    <property type="molecule type" value="Genomic_DNA"/>
</dbReference>
<feature type="transmembrane region" description="Helical" evidence="1">
    <location>
        <begin position="6"/>
        <end position="24"/>
    </location>
</feature>
<evidence type="ECO:0000313" key="3">
    <source>
        <dbReference type="Proteomes" id="UP000013173"/>
    </source>
</evidence>
<proteinExistence type="predicted"/>
<dbReference type="OrthoDB" id="7067191at2"/>
<protein>
    <submittedName>
        <fullName evidence="2">Uncharacterized protein</fullName>
    </submittedName>
</protein>
<evidence type="ECO:0000256" key="1">
    <source>
        <dbReference type="SAM" id="Phobius"/>
    </source>
</evidence>
<gene>
    <name evidence="2" type="ORF">F892_01695</name>
</gene>
<reference evidence="2 3" key="1">
    <citation type="submission" date="2013-02" db="EMBL/GenBank/DDBJ databases">
        <title>The Genome Sequence of Acinetobacter sp. NIPH 2168.</title>
        <authorList>
            <consortium name="The Broad Institute Genome Sequencing Platform"/>
            <consortium name="The Broad Institute Genome Sequencing Center for Infectious Disease"/>
            <person name="Cerqueira G."/>
            <person name="Feldgarden M."/>
            <person name="Courvalin P."/>
            <person name="Perichon B."/>
            <person name="Grillot-Courvalin C."/>
            <person name="Clermont D."/>
            <person name="Rocha E."/>
            <person name="Yoon E.-J."/>
            <person name="Nemec A."/>
            <person name="Walker B."/>
            <person name="Young S.K."/>
            <person name="Zeng Q."/>
            <person name="Gargeya S."/>
            <person name="Fitzgerald M."/>
            <person name="Haas B."/>
            <person name="Abouelleil A."/>
            <person name="Alvarado L."/>
            <person name="Arachchi H.M."/>
            <person name="Berlin A.M."/>
            <person name="Chapman S.B."/>
            <person name="Dewar J."/>
            <person name="Goldberg J."/>
            <person name="Griggs A."/>
            <person name="Gujja S."/>
            <person name="Hansen M."/>
            <person name="Howarth C."/>
            <person name="Imamovic A."/>
            <person name="Larimer J."/>
            <person name="McCowan C."/>
            <person name="Murphy C."/>
            <person name="Neiman D."/>
            <person name="Pearson M."/>
            <person name="Priest M."/>
            <person name="Roberts A."/>
            <person name="Saif S."/>
            <person name="Shea T."/>
            <person name="Sisk P."/>
            <person name="Sykes S."/>
            <person name="Wortman J."/>
            <person name="Nusbaum C."/>
            <person name="Birren B."/>
        </authorList>
    </citation>
    <scope>NUCLEOTIDE SEQUENCE [LARGE SCALE GENOMIC DNA]</scope>
    <source>
        <strain evidence="2 3">NIPH 2168</strain>
    </source>
</reference>
<dbReference type="RefSeq" id="WP_005257490.1">
    <property type="nucleotide sequence ID" value="NZ_BMDR01000001.1"/>
</dbReference>
<dbReference type="HOGENOM" id="CLU_1243132_0_0_6"/>
<dbReference type="AlphaFoldDB" id="N9NN87"/>
<keyword evidence="1" id="KW-0812">Transmembrane</keyword>
<dbReference type="GeneID" id="303682108"/>
<sequence>MNILDYVVITLAPSLTLGGILYLAKNWFLERLKNSIKHEYDISLEKLKGVIKSTHDKELEDLKAFLKKQTDINLEDYRFQIEIRKKWLDDFKNLCSIYLGAVKENVDRTNKYIVDHDFALGNVDEEFNILKEAMKDVGQLYAQLKLIQFKIELLINDCGKYGEEINRNMCFIENWIRTELDDNFAKRIPLDFGSEKVLLLSAQTDSFKANVKKLLEEKSTKL</sequence>
<organism evidence="2 3">
    <name type="scientific">Acinetobacter vivianii</name>
    <dbReference type="NCBI Taxonomy" id="1776742"/>
    <lineage>
        <taxon>Bacteria</taxon>
        <taxon>Pseudomonadati</taxon>
        <taxon>Pseudomonadota</taxon>
        <taxon>Gammaproteobacteria</taxon>
        <taxon>Moraxellales</taxon>
        <taxon>Moraxellaceae</taxon>
        <taxon>Acinetobacter</taxon>
    </lineage>
</organism>
<name>N9NN87_9GAMM</name>
<dbReference type="PATRIC" id="fig|1217706.3.peg.1637"/>
<keyword evidence="1" id="KW-1133">Transmembrane helix</keyword>
<keyword evidence="3" id="KW-1185">Reference proteome</keyword>
<accession>N9NN87</accession>
<dbReference type="Proteomes" id="UP000013173">
    <property type="component" value="Unassembled WGS sequence"/>
</dbReference>
<evidence type="ECO:0000313" key="2">
    <source>
        <dbReference type="EMBL" id="ENX22453.1"/>
    </source>
</evidence>
<comment type="caution">
    <text evidence="2">The sequence shown here is derived from an EMBL/GenBank/DDBJ whole genome shotgun (WGS) entry which is preliminary data.</text>
</comment>
<keyword evidence="1" id="KW-0472">Membrane</keyword>